<accession>A0A7W7H4N2</accession>
<evidence type="ECO:0000313" key="3">
    <source>
        <dbReference type="Proteomes" id="UP000546162"/>
    </source>
</evidence>
<gene>
    <name evidence="2" type="ORF">BJY16_007261</name>
</gene>
<dbReference type="RefSeq" id="WP_185044050.1">
    <property type="nucleotide sequence ID" value="NZ_BAABFG010000005.1"/>
</dbReference>
<dbReference type="AlphaFoldDB" id="A0A7W7H4N2"/>
<evidence type="ECO:0000313" key="2">
    <source>
        <dbReference type="EMBL" id="MBB4743802.1"/>
    </source>
</evidence>
<comment type="caution">
    <text evidence="2">The sequence shown here is derived from an EMBL/GenBank/DDBJ whole genome shotgun (WGS) entry which is preliminary data.</text>
</comment>
<feature type="region of interest" description="Disordered" evidence="1">
    <location>
        <begin position="216"/>
        <end position="257"/>
    </location>
</feature>
<name>A0A7W7H4N2_9ACTN</name>
<dbReference type="EMBL" id="JACHNB010000001">
    <property type="protein sequence ID" value="MBB4743802.1"/>
    <property type="molecule type" value="Genomic_DNA"/>
</dbReference>
<feature type="compositionally biased region" description="Low complexity" evidence="1">
    <location>
        <begin position="225"/>
        <end position="236"/>
    </location>
</feature>
<proteinExistence type="predicted"/>
<evidence type="ECO:0000256" key="1">
    <source>
        <dbReference type="SAM" id="MobiDB-lite"/>
    </source>
</evidence>
<protein>
    <submittedName>
        <fullName evidence="2">Uncharacterized protein</fullName>
    </submittedName>
</protein>
<organism evidence="2 3">
    <name type="scientific">Actinoplanes octamycinicus</name>
    <dbReference type="NCBI Taxonomy" id="135948"/>
    <lineage>
        <taxon>Bacteria</taxon>
        <taxon>Bacillati</taxon>
        <taxon>Actinomycetota</taxon>
        <taxon>Actinomycetes</taxon>
        <taxon>Micromonosporales</taxon>
        <taxon>Micromonosporaceae</taxon>
        <taxon>Actinoplanes</taxon>
    </lineage>
</organism>
<keyword evidence="3" id="KW-1185">Reference proteome</keyword>
<reference evidence="2 3" key="1">
    <citation type="submission" date="2020-08" db="EMBL/GenBank/DDBJ databases">
        <title>Sequencing the genomes of 1000 actinobacteria strains.</title>
        <authorList>
            <person name="Klenk H.-P."/>
        </authorList>
    </citation>
    <scope>NUCLEOTIDE SEQUENCE [LARGE SCALE GENOMIC DNA]</scope>
    <source>
        <strain evidence="2 3">DSM 45809</strain>
    </source>
</reference>
<sequence>MRAALTVHRSVTISAADDPLVVYTYGAPRPGLTGGRLPVPVSWQPPLADPGTATHLTLTELSATPAGATVAHHLSWPAIDEWRSLTAAPAGRGWLLLLENTITNVTGRPLPLTGPALRLPGIAARPAARAEWQAGHTPDATVVVVDDAANLAHPPRWPAGLSPAPFDAAGFALRPGRTIAFRYAVVIAPAGHAAAPLADLGRAALSGPLPARADICPGERPPRRPAAAPVSAGVPAGHRRAPRFCPADHAGPPRDRG</sequence>
<dbReference type="Proteomes" id="UP000546162">
    <property type="component" value="Unassembled WGS sequence"/>
</dbReference>